<accession>A0ABT3ATU3</accession>
<protein>
    <submittedName>
        <fullName evidence="1">Uncharacterized protein</fullName>
    </submittedName>
</protein>
<dbReference type="EMBL" id="JAOWRF010000044">
    <property type="protein sequence ID" value="MCV3212549.1"/>
    <property type="molecule type" value="Genomic_DNA"/>
</dbReference>
<proteinExistence type="predicted"/>
<dbReference type="RefSeq" id="WP_263744062.1">
    <property type="nucleotide sequence ID" value="NZ_JAOWRF010000044.1"/>
</dbReference>
<gene>
    <name evidence="1" type="ORF">OGM63_03200</name>
</gene>
<sequence>MNHTLRLQIPEALYEPLLKVAAEMGRTPEELAIDWLAAAVQEYVDDPLEKFIGAFSSNIPDWADQHDRYIGQSLINTGNTEENS</sequence>
<comment type="caution">
    <text evidence="1">The sequence shown here is derived from an EMBL/GenBank/DDBJ whole genome shotgun (WGS) entry which is preliminary data.</text>
</comment>
<keyword evidence="2" id="KW-1185">Reference proteome</keyword>
<organism evidence="1 2">
    <name type="scientific">Plectonema radiosum NIES-515</name>
    <dbReference type="NCBI Taxonomy" id="2986073"/>
    <lineage>
        <taxon>Bacteria</taxon>
        <taxon>Bacillati</taxon>
        <taxon>Cyanobacteriota</taxon>
        <taxon>Cyanophyceae</taxon>
        <taxon>Oscillatoriophycideae</taxon>
        <taxon>Oscillatoriales</taxon>
        <taxon>Microcoleaceae</taxon>
        <taxon>Plectonema</taxon>
    </lineage>
</organism>
<evidence type="ECO:0000313" key="1">
    <source>
        <dbReference type="EMBL" id="MCV3212549.1"/>
    </source>
</evidence>
<dbReference type="Proteomes" id="UP001526143">
    <property type="component" value="Unassembled WGS sequence"/>
</dbReference>
<name>A0ABT3ATU3_9CYAN</name>
<evidence type="ECO:0000313" key="2">
    <source>
        <dbReference type="Proteomes" id="UP001526143"/>
    </source>
</evidence>
<reference evidence="1 2" key="1">
    <citation type="submission" date="2022-10" db="EMBL/GenBank/DDBJ databases">
        <title>Identification of biosynthetic pathway for the production of the potent trypsin inhibitor radiosumin.</title>
        <authorList>
            <person name="Fewer D.P."/>
            <person name="Delbaje E."/>
            <person name="Ouyang X."/>
            <person name="Agostino P.D."/>
            <person name="Wahlsten M."/>
            <person name="Jokela J."/>
            <person name="Permi P."/>
            <person name="Haapaniemi E."/>
            <person name="Koistinen H."/>
        </authorList>
    </citation>
    <scope>NUCLEOTIDE SEQUENCE [LARGE SCALE GENOMIC DNA]</scope>
    <source>
        <strain evidence="1 2">NIES-515</strain>
    </source>
</reference>